<proteinExistence type="predicted"/>
<name>A0A5C8CHH0_9SPIR</name>
<dbReference type="EMBL" id="SAXT01000003">
    <property type="protein sequence ID" value="TXJ12884.1"/>
    <property type="molecule type" value="Genomic_DNA"/>
</dbReference>
<dbReference type="InterPro" id="IPR036873">
    <property type="entry name" value="Rhodanese-like_dom_sf"/>
</dbReference>
<evidence type="ECO:0000259" key="1">
    <source>
        <dbReference type="PROSITE" id="PS50206"/>
    </source>
</evidence>
<feature type="domain" description="Rhodanese" evidence="1">
    <location>
        <begin position="47"/>
        <end position="131"/>
    </location>
</feature>
<organism evidence="2 3">
    <name type="scientific">Brachyspira aalborgi</name>
    <dbReference type="NCBI Taxonomy" id="29522"/>
    <lineage>
        <taxon>Bacteria</taxon>
        <taxon>Pseudomonadati</taxon>
        <taxon>Spirochaetota</taxon>
        <taxon>Spirochaetia</taxon>
        <taxon>Brachyspirales</taxon>
        <taxon>Brachyspiraceae</taxon>
        <taxon>Brachyspira</taxon>
    </lineage>
</organism>
<evidence type="ECO:0000313" key="2">
    <source>
        <dbReference type="EMBL" id="TXJ12884.1"/>
    </source>
</evidence>
<dbReference type="Proteomes" id="UP000325116">
    <property type="component" value="Unassembled WGS sequence"/>
</dbReference>
<dbReference type="CDD" id="cd00158">
    <property type="entry name" value="RHOD"/>
    <property type="match status" value="1"/>
</dbReference>
<dbReference type="InterPro" id="IPR050229">
    <property type="entry name" value="GlpE_sulfurtransferase"/>
</dbReference>
<reference evidence="2 3" key="1">
    <citation type="journal article" date="1992" name="Lakartidningen">
        <title>[Penicillin V and not amoxicillin is the first choice preparation in acute otitis].</title>
        <authorList>
            <person name="Kamme C."/>
            <person name="Lundgren K."/>
            <person name="Prellner K."/>
        </authorList>
    </citation>
    <scope>NUCLEOTIDE SEQUENCE [LARGE SCALE GENOMIC DNA]</scope>
    <source>
        <strain evidence="2 3">W1</strain>
    </source>
</reference>
<protein>
    <submittedName>
        <fullName evidence="2">Rhodanese-like domain-containing protein</fullName>
    </submittedName>
</protein>
<comment type="caution">
    <text evidence="2">The sequence shown here is derived from an EMBL/GenBank/DDBJ whole genome shotgun (WGS) entry which is preliminary data.</text>
</comment>
<gene>
    <name evidence="2" type="ORF">EPJ80_04595</name>
</gene>
<dbReference type="PROSITE" id="PS51257">
    <property type="entry name" value="PROKAR_LIPOPROTEIN"/>
    <property type="match status" value="1"/>
</dbReference>
<dbReference type="Pfam" id="PF00581">
    <property type="entry name" value="Rhodanese"/>
    <property type="match status" value="1"/>
</dbReference>
<dbReference type="PANTHER" id="PTHR43031">
    <property type="entry name" value="FAD-DEPENDENT OXIDOREDUCTASE"/>
    <property type="match status" value="1"/>
</dbReference>
<sequence length="136" mass="15241">MKNIKTIICLFLSILFFTSCESKQESNQNEESFKNLTVEEVIILLDANPDIIVIDVRTPDEIAQTGAIENSINIDFKASDFKEKISALDKDKEYILFCKSGNRSGQASKIMAEMGFSNINNLNNAGYEEFSKALSK</sequence>
<dbReference type="Gene3D" id="3.40.250.10">
    <property type="entry name" value="Rhodanese-like domain"/>
    <property type="match status" value="1"/>
</dbReference>
<dbReference type="RefSeq" id="WP_147758082.1">
    <property type="nucleotide sequence ID" value="NZ_SAXT01000003.1"/>
</dbReference>
<dbReference type="InterPro" id="IPR001763">
    <property type="entry name" value="Rhodanese-like_dom"/>
</dbReference>
<dbReference type="AlphaFoldDB" id="A0A5C8CHH0"/>
<dbReference type="PROSITE" id="PS50206">
    <property type="entry name" value="RHODANESE_3"/>
    <property type="match status" value="1"/>
</dbReference>
<dbReference type="SUPFAM" id="SSF52821">
    <property type="entry name" value="Rhodanese/Cell cycle control phosphatase"/>
    <property type="match status" value="1"/>
</dbReference>
<dbReference type="SMART" id="SM00450">
    <property type="entry name" value="RHOD"/>
    <property type="match status" value="1"/>
</dbReference>
<accession>A0A5C8CHH0</accession>
<evidence type="ECO:0000313" key="3">
    <source>
        <dbReference type="Proteomes" id="UP000325116"/>
    </source>
</evidence>
<dbReference type="PANTHER" id="PTHR43031:SF1">
    <property type="entry name" value="PYRIDINE NUCLEOTIDE-DISULPHIDE OXIDOREDUCTASE"/>
    <property type="match status" value="1"/>
</dbReference>